<dbReference type="InterPro" id="IPR009003">
    <property type="entry name" value="Peptidase_S1_PA"/>
</dbReference>
<dbReference type="PRINTS" id="PR00722">
    <property type="entry name" value="CHYMOTRYPSIN"/>
</dbReference>
<dbReference type="InterPro" id="IPR051487">
    <property type="entry name" value="Ser/Thr_Proteases_Immune/Dev"/>
</dbReference>
<dbReference type="InterPro" id="IPR001254">
    <property type="entry name" value="Trypsin_dom"/>
</dbReference>
<evidence type="ECO:0000256" key="4">
    <source>
        <dbReference type="ARBA" id="ARBA00022825"/>
    </source>
</evidence>
<dbReference type="GO" id="GO:0035008">
    <property type="term" value="P:positive regulation of melanization defense response"/>
    <property type="evidence" value="ECO:0007669"/>
    <property type="project" value="UniProtKB-ARBA"/>
</dbReference>
<feature type="domain" description="Peptidase S1" evidence="11">
    <location>
        <begin position="123"/>
        <end position="387"/>
    </location>
</feature>
<dbReference type="PROSITE" id="PS51888">
    <property type="entry name" value="CLIP"/>
    <property type="match status" value="1"/>
</dbReference>
<comment type="domain">
    <text evidence="10">The clip domain consists of 35-55 residues which are 'knitted' together usually by 3 conserved disulfide bonds forming a clip-like compact structure.</text>
</comment>
<accession>A0A9N9TQR8</accession>
<dbReference type="PANTHER" id="PTHR24256">
    <property type="entry name" value="TRYPTASE-RELATED"/>
    <property type="match status" value="1"/>
</dbReference>
<dbReference type="SMART" id="SM00020">
    <property type="entry name" value="Tryp_SPc"/>
    <property type="match status" value="1"/>
</dbReference>
<dbReference type="Gene3D" id="2.40.10.10">
    <property type="entry name" value="Trypsin-like serine proteases"/>
    <property type="match status" value="2"/>
</dbReference>
<evidence type="ECO:0000313" key="13">
    <source>
        <dbReference type="EMBL" id="CAG9862801.1"/>
    </source>
</evidence>
<dbReference type="InterPro" id="IPR038565">
    <property type="entry name" value="CLIP_sf"/>
</dbReference>
<proteinExistence type="inferred from homology"/>
<evidence type="ECO:0000256" key="1">
    <source>
        <dbReference type="ARBA" id="ARBA00022670"/>
    </source>
</evidence>
<feature type="signal peptide" evidence="10">
    <location>
        <begin position="1"/>
        <end position="23"/>
    </location>
</feature>
<dbReference type="SMART" id="SM00680">
    <property type="entry name" value="CLIP"/>
    <property type="match status" value="1"/>
</dbReference>
<evidence type="ECO:0000313" key="14">
    <source>
        <dbReference type="Proteomes" id="UP001153712"/>
    </source>
</evidence>
<evidence type="ECO:0000256" key="2">
    <source>
        <dbReference type="ARBA" id="ARBA00022729"/>
    </source>
</evidence>
<keyword evidence="6" id="KW-1015">Disulfide bond</keyword>
<gene>
    <name evidence="13" type="ORF">PHYEVI_LOCUS9107</name>
</gene>
<dbReference type="InterPro" id="IPR043504">
    <property type="entry name" value="Peptidase_S1_PA_chymotrypsin"/>
</dbReference>
<feature type="domain" description="Clip" evidence="12">
    <location>
        <begin position="28"/>
        <end position="81"/>
    </location>
</feature>
<evidence type="ECO:0000256" key="8">
    <source>
        <dbReference type="ARBA" id="ARBA00024195"/>
    </source>
</evidence>
<dbReference type="InterPro" id="IPR001314">
    <property type="entry name" value="Peptidase_S1A"/>
</dbReference>
<dbReference type="FunFam" id="2.40.10.10:FF:000084">
    <property type="entry name" value="Serine protease easter"/>
    <property type="match status" value="1"/>
</dbReference>
<dbReference type="Gene3D" id="3.30.1640.30">
    <property type="match status" value="1"/>
</dbReference>
<evidence type="ECO:0000256" key="3">
    <source>
        <dbReference type="ARBA" id="ARBA00022801"/>
    </source>
</evidence>
<evidence type="ECO:0000256" key="6">
    <source>
        <dbReference type="ARBA" id="ARBA00023157"/>
    </source>
</evidence>
<keyword evidence="1 9" id="KW-0645">Protease</keyword>
<keyword evidence="4 9" id="KW-0720">Serine protease</keyword>
<dbReference type="Pfam" id="PF12032">
    <property type="entry name" value="CLIP"/>
    <property type="match status" value="1"/>
</dbReference>
<dbReference type="GO" id="GO:0006508">
    <property type="term" value="P:proteolysis"/>
    <property type="evidence" value="ECO:0007669"/>
    <property type="project" value="UniProtKB-KW"/>
</dbReference>
<evidence type="ECO:0000256" key="10">
    <source>
        <dbReference type="RuleBase" id="RU366078"/>
    </source>
</evidence>
<dbReference type="InterPro" id="IPR022700">
    <property type="entry name" value="CLIP"/>
</dbReference>
<keyword evidence="3 9" id="KW-0378">Hydrolase</keyword>
<keyword evidence="10" id="KW-0964">Secreted</keyword>
<evidence type="ECO:0000259" key="12">
    <source>
        <dbReference type="PROSITE" id="PS51888"/>
    </source>
</evidence>
<comment type="similarity">
    <text evidence="8 10">Belongs to the peptidase S1 family. CLIP subfamily.</text>
</comment>
<sequence length="388" mass="42628">MAKSSIVSSVLLVLELLFVVSYAQNVKICKTPRNQEGECKLITKCQSLFSILQNRPITSEGADFLRQSHCGFEGSLPKVCCPLKTDVGTTQAPTVDYGTARPADSSLLPSTEDCGIGSTADRIYGGNATDLDEFPWMALIEYERERGRSGFYCGGVLINKRYILTAAHCVKGKDLPRSWKLSSVRLGEYNTETDSDCVSLQNGKQRCAPPPVNVLVEEAIAHEQYNPYDVNQYNDIALLRLAREVKYTGFVRPICLPKTSLDQSRDYTGTKLTVSGWGKTEKRSESNIKLKLDVPVKTNSDCSRTYRQAGVTVNNGQLCAGGEKGKDSCRGDSGGPLMKLSPDAEYQLNWFVIGVVSFGPSPCGMEGWPGVYTKVANYVPWIVSKLRP</sequence>
<name>A0A9N9TQR8_PHYSR</name>
<evidence type="ECO:0000256" key="7">
    <source>
        <dbReference type="ARBA" id="ARBA00023180"/>
    </source>
</evidence>
<protein>
    <recommendedName>
        <fullName evidence="10">CLIP domain-containing serine protease</fullName>
        <ecNumber evidence="9">3.4.21.-</ecNumber>
    </recommendedName>
</protein>
<dbReference type="PROSITE" id="PS00134">
    <property type="entry name" value="TRYPSIN_HIS"/>
    <property type="match status" value="1"/>
</dbReference>
<dbReference type="PROSITE" id="PS00135">
    <property type="entry name" value="TRYPSIN_SER"/>
    <property type="match status" value="1"/>
</dbReference>
<evidence type="ECO:0000259" key="11">
    <source>
        <dbReference type="PROSITE" id="PS50240"/>
    </source>
</evidence>
<dbReference type="AlphaFoldDB" id="A0A9N9TQR8"/>
<dbReference type="SUPFAM" id="SSF50494">
    <property type="entry name" value="Trypsin-like serine proteases"/>
    <property type="match status" value="1"/>
</dbReference>
<dbReference type="EC" id="3.4.21.-" evidence="9"/>
<comment type="subcellular location">
    <subcellularLocation>
        <location evidence="10">Secreted</location>
    </subcellularLocation>
</comment>
<evidence type="ECO:0000256" key="5">
    <source>
        <dbReference type="ARBA" id="ARBA00023145"/>
    </source>
</evidence>
<dbReference type="GO" id="GO:0005576">
    <property type="term" value="C:extracellular region"/>
    <property type="evidence" value="ECO:0007669"/>
    <property type="project" value="UniProtKB-SubCell"/>
</dbReference>
<dbReference type="OrthoDB" id="9028152at2759"/>
<keyword evidence="14" id="KW-1185">Reference proteome</keyword>
<keyword evidence="2 10" id="KW-0732">Signal</keyword>
<dbReference type="CDD" id="cd00190">
    <property type="entry name" value="Tryp_SPc"/>
    <property type="match status" value="1"/>
</dbReference>
<dbReference type="EMBL" id="OU900099">
    <property type="protein sequence ID" value="CAG9862801.1"/>
    <property type="molecule type" value="Genomic_DNA"/>
</dbReference>
<reference evidence="13" key="1">
    <citation type="submission" date="2022-01" db="EMBL/GenBank/DDBJ databases">
        <authorList>
            <person name="King R."/>
        </authorList>
    </citation>
    <scope>NUCLEOTIDE SEQUENCE</scope>
</reference>
<dbReference type="InterPro" id="IPR018114">
    <property type="entry name" value="TRYPSIN_HIS"/>
</dbReference>
<dbReference type="FunFam" id="2.40.10.10:FF:000028">
    <property type="entry name" value="Serine protease easter"/>
    <property type="match status" value="1"/>
</dbReference>
<organism evidence="13 14">
    <name type="scientific">Phyllotreta striolata</name>
    <name type="common">Striped flea beetle</name>
    <name type="synonym">Crioceris striolata</name>
    <dbReference type="NCBI Taxonomy" id="444603"/>
    <lineage>
        <taxon>Eukaryota</taxon>
        <taxon>Metazoa</taxon>
        <taxon>Ecdysozoa</taxon>
        <taxon>Arthropoda</taxon>
        <taxon>Hexapoda</taxon>
        <taxon>Insecta</taxon>
        <taxon>Pterygota</taxon>
        <taxon>Neoptera</taxon>
        <taxon>Endopterygota</taxon>
        <taxon>Coleoptera</taxon>
        <taxon>Polyphaga</taxon>
        <taxon>Cucujiformia</taxon>
        <taxon>Chrysomeloidea</taxon>
        <taxon>Chrysomelidae</taxon>
        <taxon>Galerucinae</taxon>
        <taxon>Alticini</taxon>
        <taxon>Phyllotreta</taxon>
    </lineage>
</organism>
<feature type="chain" id="PRO_5040527419" description="CLIP domain-containing serine protease" evidence="10">
    <location>
        <begin position="24"/>
        <end position="388"/>
    </location>
</feature>
<evidence type="ECO:0000256" key="9">
    <source>
        <dbReference type="RuleBase" id="RU363034"/>
    </source>
</evidence>
<dbReference type="Proteomes" id="UP001153712">
    <property type="component" value="Chromosome 6"/>
</dbReference>
<keyword evidence="5" id="KW-0865">Zymogen</keyword>
<dbReference type="InterPro" id="IPR033116">
    <property type="entry name" value="TRYPSIN_SER"/>
</dbReference>
<keyword evidence="7" id="KW-0325">Glycoprotein</keyword>
<dbReference type="GO" id="GO:0004252">
    <property type="term" value="F:serine-type endopeptidase activity"/>
    <property type="evidence" value="ECO:0007669"/>
    <property type="project" value="UniProtKB-UniRule"/>
</dbReference>
<dbReference type="PROSITE" id="PS50240">
    <property type="entry name" value="TRYPSIN_DOM"/>
    <property type="match status" value="1"/>
</dbReference>
<dbReference type="FunFam" id="3.30.1640.30:FF:000001">
    <property type="entry name" value="Serine protease 7"/>
    <property type="match status" value="1"/>
</dbReference>
<dbReference type="Pfam" id="PF00089">
    <property type="entry name" value="Trypsin"/>
    <property type="match status" value="1"/>
</dbReference>